<sequence length="404" mass="45855">MAGPSTRAKKNPVTPGKTPDKDGVVIEEMESEGVNTDSSALGFTSVDHKVCQLEYELRIVQSEMASKGDIAQINHRLDDIMQHVKGNQYGPNPAHINQGGPSVQNHGQTNHIGSLFQSHQNQTYPQPRNMMPKVDMRKFDGKDPLNWINQMENFFELHQTPSGQKVTLASLYLEPDQFVWYRWLCAQRQKNGLGVTWTVFTEELQLHYSSSVSENYFSQLAKLRKTGSVKDYVHQFQNLSLRVENIPEENLNDLFLGGLKDHIEHEVRMFNPIKLSDSIIMARRAEEKILCSRRPPFINTRDRSISSPSFARPIRLTPQQMEEKRAKGLCFNCDSKYGPGHKCAEKKLFYIDGGNEDDEEAEIIGEAEEPVEDEVEDHQPTISCHALSGISTPQTLKVIGYLKK</sequence>
<protein>
    <recommendedName>
        <fullName evidence="2">Retrotransposon gag domain-containing protein</fullName>
    </recommendedName>
</protein>
<gene>
    <name evidence="3" type="ORF">KI387_042839</name>
</gene>
<name>A0AA38C6T0_TAXCH</name>
<proteinExistence type="predicted"/>
<feature type="region of interest" description="Disordered" evidence="1">
    <location>
        <begin position="1"/>
        <end position="24"/>
    </location>
</feature>
<evidence type="ECO:0000313" key="4">
    <source>
        <dbReference type="Proteomes" id="UP000824469"/>
    </source>
</evidence>
<evidence type="ECO:0000259" key="2">
    <source>
        <dbReference type="Pfam" id="PF03732"/>
    </source>
</evidence>
<dbReference type="AlphaFoldDB" id="A0AA38C6T0"/>
<comment type="caution">
    <text evidence="3">The sequence shown here is derived from an EMBL/GenBank/DDBJ whole genome shotgun (WGS) entry which is preliminary data.</text>
</comment>
<accession>A0AA38C6T0</accession>
<dbReference type="Pfam" id="PF03732">
    <property type="entry name" value="Retrotrans_gag"/>
    <property type="match status" value="1"/>
</dbReference>
<dbReference type="EMBL" id="JAHRHJ020003313">
    <property type="protein sequence ID" value="KAH9291974.1"/>
    <property type="molecule type" value="Genomic_DNA"/>
</dbReference>
<dbReference type="Proteomes" id="UP000824469">
    <property type="component" value="Unassembled WGS sequence"/>
</dbReference>
<dbReference type="InterPro" id="IPR005162">
    <property type="entry name" value="Retrotrans_gag_dom"/>
</dbReference>
<evidence type="ECO:0000256" key="1">
    <source>
        <dbReference type="SAM" id="MobiDB-lite"/>
    </source>
</evidence>
<reference evidence="3 4" key="1">
    <citation type="journal article" date="2021" name="Nat. Plants">
        <title>The Taxus genome provides insights into paclitaxel biosynthesis.</title>
        <authorList>
            <person name="Xiong X."/>
            <person name="Gou J."/>
            <person name="Liao Q."/>
            <person name="Li Y."/>
            <person name="Zhou Q."/>
            <person name="Bi G."/>
            <person name="Li C."/>
            <person name="Du R."/>
            <person name="Wang X."/>
            <person name="Sun T."/>
            <person name="Guo L."/>
            <person name="Liang H."/>
            <person name="Lu P."/>
            <person name="Wu Y."/>
            <person name="Zhang Z."/>
            <person name="Ro D.K."/>
            <person name="Shang Y."/>
            <person name="Huang S."/>
            <person name="Yan J."/>
        </authorList>
    </citation>
    <scope>NUCLEOTIDE SEQUENCE [LARGE SCALE GENOMIC DNA]</scope>
    <source>
        <strain evidence="3">Ta-2019</strain>
    </source>
</reference>
<feature type="domain" description="Retrotransposon gag" evidence="2">
    <location>
        <begin position="169"/>
        <end position="260"/>
    </location>
</feature>
<dbReference type="OMA" id="QIAMEHH"/>
<organism evidence="3 4">
    <name type="scientific">Taxus chinensis</name>
    <name type="common">Chinese yew</name>
    <name type="synonym">Taxus wallichiana var. chinensis</name>
    <dbReference type="NCBI Taxonomy" id="29808"/>
    <lineage>
        <taxon>Eukaryota</taxon>
        <taxon>Viridiplantae</taxon>
        <taxon>Streptophyta</taxon>
        <taxon>Embryophyta</taxon>
        <taxon>Tracheophyta</taxon>
        <taxon>Spermatophyta</taxon>
        <taxon>Pinopsida</taxon>
        <taxon>Pinidae</taxon>
        <taxon>Conifers II</taxon>
        <taxon>Cupressales</taxon>
        <taxon>Taxaceae</taxon>
        <taxon>Taxus</taxon>
    </lineage>
</organism>
<keyword evidence="4" id="KW-1185">Reference proteome</keyword>
<evidence type="ECO:0000313" key="3">
    <source>
        <dbReference type="EMBL" id="KAH9291974.1"/>
    </source>
</evidence>